<dbReference type="EMBL" id="KQ435025">
    <property type="protein sequence ID" value="KZC13932.1"/>
    <property type="molecule type" value="Genomic_DNA"/>
</dbReference>
<dbReference type="AlphaFoldDB" id="A0A154PPX4"/>
<proteinExistence type="predicted"/>
<gene>
    <name evidence="1" type="ORF">WN55_06258</name>
</gene>
<evidence type="ECO:0000313" key="1">
    <source>
        <dbReference type="EMBL" id="KZC13932.1"/>
    </source>
</evidence>
<evidence type="ECO:0000313" key="2">
    <source>
        <dbReference type="Proteomes" id="UP000076502"/>
    </source>
</evidence>
<keyword evidence="2" id="KW-1185">Reference proteome</keyword>
<sequence>MEYLPVFSYAAFPGIPRALRISPPIFPAPLVPDRSTVFGPLDAPVVSDAGSLLLSPPLGVLYRGRLQVTATMVLFRWCWCLPTPQSRELPREVGSFTVV</sequence>
<name>A0A154PPX4_DUFNO</name>
<organism evidence="1 2">
    <name type="scientific">Dufourea novaeangliae</name>
    <name type="common">Sweat bee</name>
    <dbReference type="NCBI Taxonomy" id="178035"/>
    <lineage>
        <taxon>Eukaryota</taxon>
        <taxon>Metazoa</taxon>
        <taxon>Ecdysozoa</taxon>
        <taxon>Arthropoda</taxon>
        <taxon>Hexapoda</taxon>
        <taxon>Insecta</taxon>
        <taxon>Pterygota</taxon>
        <taxon>Neoptera</taxon>
        <taxon>Endopterygota</taxon>
        <taxon>Hymenoptera</taxon>
        <taxon>Apocrita</taxon>
        <taxon>Aculeata</taxon>
        <taxon>Apoidea</taxon>
        <taxon>Anthophila</taxon>
        <taxon>Halictidae</taxon>
        <taxon>Rophitinae</taxon>
        <taxon>Dufourea</taxon>
    </lineage>
</organism>
<dbReference type="Proteomes" id="UP000076502">
    <property type="component" value="Unassembled WGS sequence"/>
</dbReference>
<protein>
    <submittedName>
        <fullName evidence="1">Uncharacterized protein</fullName>
    </submittedName>
</protein>
<reference evidence="1 2" key="1">
    <citation type="submission" date="2015-07" db="EMBL/GenBank/DDBJ databases">
        <title>The genome of Dufourea novaeangliae.</title>
        <authorList>
            <person name="Pan H."/>
            <person name="Kapheim K."/>
        </authorList>
    </citation>
    <scope>NUCLEOTIDE SEQUENCE [LARGE SCALE GENOMIC DNA]</scope>
    <source>
        <strain evidence="1">0120121106</strain>
        <tissue evidence="1">Whole body</tissue>
    </source>
</reference>
<accession>A0A154PPX4</accession>